<dbReference type="Gene3D" id="2.60.120.260">
    <property type="entry name" value="Galactose-binding domain-like"/>
    <property type="match status" value="1"/>
</dbReference>
<name>H1KXT9_9EURY</name>
<keyword evidence="3" id="KW-1185">Reference proteome</keyword>
<keyword evidence="1" id="KW-1133">Transmembrane helix</keyword>
<evidence type="ECO:0000313" key="3">
    <source>
        <dbReference type="Proteomes" id="UP000003706"/>
    </source>
</evidence>
<proteinExistence type="predicted"/>
<keyword evidence="1" id="KW-0472">Membrane</keyword>
<evidence type="ECO:0000313" key="2">
    <source>
        <dbReference type="EMBL" id="EHP87931.1"/>
    </source>
</evidence>
<protein>
    <submittedName>
        <fullName evidence="2">Uncharacterized protein</fullName>
    </submittedName>
</protein>
<organism evidence="2 3">
    <name type="scientific">Methanotorris formicicus Mc-S-70</name>
    <dbReference type="NCBI Taxonomy" id="647171"/>
    <lineage>
        <taxon>Archaea</taxon>
        <taxon>Methanobacteriati</taxon>
        <taxon>Methanobacteriota</taxon>
        <taxon>Methanomada group</taxon>
        <taxon>Methanococci</taxon>
        <taxon>Methanococcales</taxon>
        <taxon>Methanocaldococcaceae</taxon>
        <taxon>Methanotorris</taxon>
    </lineage>
</organism>
<dbReference type="SUPFAM" id="SSF49785">
    <property type="entry name" value="Galactose-binding domain-like"/>
    <property type="match status" value="1"/>
</dbReference>
<accession>H1KXT9</accession>
<feature type="transmembrane region" description="Helical" evidence="1">
    <location>
        <begin position="132"/>
        <end position="150"/>
    </location>
</feature>
<keyword evidence="1" id="KW-0812">Transmembrane</keyword>
<dbReference type="STRING" id="647171.MetfoDRAFT_0612"/>
<evidence type="ECO:0000256" key="1">
    <source>
        <dbReference type="SAM" id="Phobius"/>
    </source>
</evidence>
<reference evidence="2 3" key="1">
    <citation type="submission" date="2011-09" db="EMBL/GenBank/DDBJ databases">
        <title>The draft genome of Methanotorris formicicus Mc-S-70.</title>
        <authorList>
            <consortium name="US DOE Joint Genome Institute (JGI-PGF)"/>
            <person name="Lucas S."/>
            <person name="Han J."/>
            <person name="Lapidus A."/>
            <person name="Cheng J.-F."/>
            <person name="Goodwin L."/>
            <person name="Pitluck S."/>
            <person name="Peters L."/>
            <person name="Land M.L."/>
            <person name="Hauser L."/>
            <person name="Sieprawska-Lupa M."/>
            <person name="Takai K."/>
            <person name="Miyazaki J."/>
            <person name="Whitman W."/>
            <person name="Woyke T.J."/>
        </authorList>
    </citation>
    <scope>NUCLEOTIDE SEQUENCE [LARGE SCALE GENOMIC DNA]</scope>
    <source>
        <strain evidence="2 3">Mc-S-70</strain>
    </source>
</reference>
<dbReference type="EMBL" id="AGJL01000011">
    <property type="protein sequence ID" value="EHP87931.1"/>
    <property type="molecule type" value="Genomic_DNA"/>
</dbReference>
<comment type="caution">
    <text evidence="2">The sequence shown here is derived from an EMBL/GenBank/DDBJ whole genome shotgun (WGS) entry which is preliminary data.</text>
</comment>
<gene>
    <name evidence="2" type="ORF">MetfoDRAFT_0612</name>
</gene>
<dbReference type="OrthoDB" id="65659at2157"/>
<sequence>MKKIVLMLIIFLIMGNVFGYYFGYIKVSGSNPLYEKEFDIEKVGNYTYYLNFVHYGNINESMEINIYLNGDLVYKIDDSNDAFPANKKNTSVDVTSYLKDGKNVLKVEGINLTGRYYVLDDTQIIEPIKTPITPKSILTILLILTYILYVRK</sequence>
<dbReference type="RefSeq" id="WP_007044055.1">
    <property type="nucleotide sequence ID" value="NZ_AGJL01000011.1"/>
</dbReference>
<dbReference type="InterPro" id="IPR008979">
    <property type="entry name" value="Galactose-bd-like_sf"/>
</dbReference>
<dbReference type="AlphaFoldDB" id="H1KXT9"/>
<dbReference type="Proteomes" id="UP000003706">
    <property type="component" value="Unassembled WGS sequence"/>
</dbReference>